<evidence type="ECO:0000313" key="5">
    <source>
        <dbReference type="EMBL" id="RKP52995.1"/>
    </source>
</evidence>
<dbReference type="InterPro" id="IPR018062">
    <property type="entry name" value="HTH_AraC-typ_CS"/>
</dbReference>
<dbReference type="InterPro" id="IPR014710">
    <property type="entry name" value="RmlC-like_jellyroll"/>
</dbReference>
<dbReference type="InterPro" id="IPR037923">
    <property type="entry name" value="HTH-like"/>
</dbReference>
<evidence type="ECO:0000256" key="2">
    <source>
        <dbReference type="ARBA" id="ARBA00023125"/>
    </source>
</evidence>
<dbReference type="GO" id="GO:0043565">
    <property type="term" value="F:sequence-specific DNA binding"/>
    <property type="evidence" value="ECO:0007669"/>
    <property type="project" value="InterPro"/>
</dbReference>
<dbReference type="InterPro" id="IPR003313">
    <property type="entry name" value="AraC-bd"/>
</dbReference>
<dbReference type="SUPFAM" id="SSF51215">
    <property type="entry name" value="Regulatory protein AraC"/>
    <property type="match status" value="1"/>
</dbReference>
<dbReference type="Pfam" id="PF02311">
    <property type="entry name" value="AraC_binding"/>
    <property type="match status" value="1"/>
</dbReference>
<organism evidence="5 6">
    <name type="scientific">Cohnella endophytica</name>
    <dbReference type="NCBI Taxonomy" id="2419778"/>
    <lineage>
        <taxon>Bacteria</taxon>
        <taxon>Bacillati</taxon>
        <taxon>Bacillota</taxon>
        <taxon>Bacilli</taxon>
        <taxon>Bacillales</taxon>
        <taxon>Paenibacillaceae</taxon>
        <taxon>Cohnella</taxon>
    </lineage>
</organism>
<dbReference type="PANTHER" id="PTHR43280">
    <property type="entry name" value="ARAC-FAMILY TRANSCRIPTIONAL REGULATOR"/>
    <property type="match status" value="1"/>
</dbReference>
<evidence type="ECO:0000313" key="6">
    <source>
        <dbReference type="Proteomes" id="UP000282076"/>
    </source>
</evidence>
<dbReference type="InterPro" id="IPR009057">
    <property type="entry name" value="Homeodomain-like_sf"/>
</dbReference>
<protein>
    <submittedName>
        <fullName evidence="5">Helix-turn-helix domain-containing protein</fullName>
    </submittedName>
</protein>
<sequence>MLRYRYAILSLTLPNRSFNMFPEMRYEHVVYQNPFLAMRIWQIDSDNLDPEDIRRRKEQDWQQKRYSEWHYHPEIEFLHILKGELTVFCREERIVLREGGIGLFGSSEPHLTMQTKDGHLSYLVFQIDLRKYWDLSTLNSMQHFSEVIRPLSSLNYIFENNEQARRQTSALMNEIYQEMNDARIGYELAVSSRIKNILLLLLRNDDRMQLNYNDNRLLGRLQPAVDYVEDNLSEKLSVSEVSAIVNMSYTHFIKTFKKAVGMSFTDFVVYKRIKKAEQLLLTSDVSIADVADAVGISNIGHFYDMFRRYNECSPKQFKDRLREPAGQL</sequence>
<dbReference type="Pfam" id="PF12833">
    <property type="entry name" value="HTH_18"/>
    <property type="match status" value="1"/>
</dbReference>
<dbReference type="Gene3D" id="2.60.120.10">
    <property type="entry name" value="Jelly Rolls"/>
    <property type="match status" value="1"/>
</dbReference>
<dbReference type="InterPro" id="IPR018060">
    <property type="entry name" value="HTH_AraC"/>
</dbReference>
<dbReference type="Gene3D" id="1.10.10.60">
    <property type="entry name" value="Homeodomain-like"/>
    <property type="match status" value="2"/>
</dbReference>
<accession>A0A494XQU0</accession>
<evidence type="ECO:0000256" key="1">
    <source>
        <dbReference type="ARBA" id="ARBA00023015"/>
    </source>
</evidence>
<dbReference type="AlphaFoldDB" id="A0A494XQU0"/>
<evidence type="ECO:0000256" key="3">
    <source>
        <dbReference type="ARBA" id="ARBA00023163"/>
    </source>
</evidence>
<keyword evidence="3" id="KW-0804">Transcription</keyword>
<dbReference type="GO" id="GO:0003700">
    <property type="term" value="F:DNA-binding transcription factor activity"/>
    <property type="evidence" value="ECO:0007669"/>
    <property type="project" value="InterPro"/>
</dbReference>
<reference evidence="5 6" key="1">
    <citation type="submission" date="2018-10" db="EMBL/GenBank/DDBJ databases">
        <title>Cohnella sp. M2MS4P-1, whole genome shotgun sequence.</title>
        <authorList>
            <person name="Tuo L."/>
        </authorList>
    </citation>
    <scope>NUCLEOTIDE SEQUENCE [LARGE SCALE GENOMIC DNA]</scope>
    <source>
        <strain evidence="5 6">M2MS4P-1</strain>
    </source>
</reference>
<feature type="domain" description="HTH araC/xylS-type" evidence="4">
    <location>
        <begin position="222"/>
        <end position="320"/>
    </location>
</feature>
<name>A0A494XQU0_9BACL</name>
<comment type="caution">
    <text evidence="5">The sequence shown here is derived from an EMBL/GenBank/DDBJ whole genome shotgun (WGS) entry which is preliminary data.</text>
</comment>
<gene>
    <name evidence="5" type="ORF">D7Z26_14735</name>
</gene>
<dbReference type="PROSITE" id="PS00041">
    <property type="entry name" value="HTH_ARAC_FAMILY_1"/>
    <property type="match status" value="1"/>
</dbReference>
<keyword evidence="2" id="KW-0238">DNA-binding</keyword>
<dbReference type="SUPFAM" id="SSF46689">
    <property type="entry name" value="Homeodomain-like"/>
    <property type="match status" value="2"/>
</dbReference>
<proteinExistence type="predicted"/>
<dbReference type="PROSITE" id="PS01124">
    <property type="entry name" value="HTH_ARAC_FAMILY_2"/>
    <property type="match status" value="1"/>
</dbReference>
<dbReference type="SMART" id="SM00342">
    <property type="entry name" value="HTH_ARAC"/>
    <property type="match status" value="1"/>
</dbReference>
<dbReference type="EMBL" id="RBZM01000006">
    <property type="protein sequence ID" value="RKP52995.1"/>
    <property type="molecule type" value="Genomic_DNA"/>
</dbReference>
<evidence type="ECO:0000259" key="4">
    <source>
        <dbReference type="PROSITE" id="PS01124"/>
    </source>
</evidence>
<keyword evidence="1" id="KW-0805">Transcription regulation</keyword>
<dbReference type="PANTHER" id="PTHR43280:SF27">
    <property type="entry name" value="TRANSCRIPTIONAL REGULATOR MTLR"/>
    <property type="match status" value="1"/>
</dbReference>
<keyword evidence="6" id="KW-1185">Reference proteome</keyword>
<dbReference type="Proteomes" id="UP000282076">
    <property type="component" value="Unassembled WGS sequence"/>
</dbReference>